<name>A0ABQ1Q7T5_9ACTN</name>
<dbReference type="PANTHER" id="PTHR11601">
    <property type="entry name" value="CYSTEINE DESULFURYLASE FAMILY MEMBER"/>
    <property type="match status" value="1"/>
</dbReference>
<evidence type="ECO:0000259" key="10">
    <source>
        <dbReference type="Pfam" id="PF00266"/>
    </source>
</evidence>
<dbReference type="PIRSF" id="PIRSF005572">
    <property type="entry name" value="NifS"/>
    <property type="match status" value="1"/>
</dbReference>
<feature type="compositionally biased region" description="Basic and acidic residues" evidence="9">
    <location>
        <begin position="1"/>
        <end position="12"/>
    </location>
</feature>
<keyword evidence="3" id="KW-0808">Transferase</keyword>
<gene>
    <name evidence="11" type="ORF">GCM10007231_16520</name>
</gene>
<evidence type="ECO:0000256" key="9">
    <source>
        <dbReference type="SAM" id="MobiDB-lite"/>
    </source>
</evidence>
<organism evidence="11 12">
    <name type="scientific">Nocardioides daphniae</name>
    <dbReference type="NCBI Taxonomy" id="402297"/>
    <lineage>
        <taxon>Bacteria</taxon>
        <taxon>Bacillati</taxon>
        <taxon>Actinomycetota</taxon>
        <taxon>Actinomycetes</taxon>
        <taxon>Propionibacteriales</taxon>
        <taxon>Nocardioidaceae</taxon>
        <taxon>Nocardioides</taxon>
    </lineage>
</organism>
<evidence type="ECO:0000256" key="3">
    <source>
        <dbReference type="ARBA" id="ARBA00022679"/>
    </source>
</evidence>
<accession>A0ABQ1Q7T5</accession>
<evidence type="ECO:0000256" key="5">
    <source>
        <dbReference type="ARBA" id="ARBA00022898"/>
    </source>
</evidence>
<proteinExistence type="inferred from homology"/>
<dbReference type="InterPro" id="IPR015421">
    <property type="entry name" value="PyrdxlP-dep_Trfase_major"/>
</dbReference>
<dbReference type="InterPro" id="IPR015422">
    <property type="entry name" value="PyrdxlP-dep_Trfase_small"/>
</dbReference>
<keyword evidence="5" id="KW-0663">Pyridoxal phosphate</keyword>
<evidence type="ECO:0000256" key="8">
    <source>
        <dbReference type="ARBA" id="ARBA00050776"/>
    </source>
</evidence>
<sequence length="380" mass="39560">MTTPPDDQRRPLDAASSEPLHPRAREVLLAALDAGWADPRRLHHEGRRARLLLENAREAVAEQVGARPDEVTFTSSGTDAVHRGLLGLHAGRSRVGRTVVVSAVEHSSVLHAARWTGAPVAEVPVTPTGEVLPSAVARTLADAAEPVAVVAVQSANHEVGTLHDVATINEVAGDVPLFVDACASTGRVPLPSGWSAAAASAHKWGGPAGVGILLVRKGARWRAPFPADDRADERAVGFENVPAVLAAAAALQAVAADADAVARRQHALVDRIRREVAQLPDVEVVGEAERRLPHLVTFSALYLDGEALVTELDRLGFGVASGSACTSSTLTPSHVLAAMGALTHGNVRLALQHGTTEGDVDAFLAALPGVLSSLRGRIGL</sequence>
<comment type="catalytic activity">
    <reaction evidence="8">
        <text>(sulfur carrier)-H + L-cysteine = (sulfur carrier)-SH + L-alanine</text>
        <dbReference type="Rhea" id="RHEA:43892"/>
        <dbReference type="Rhea" id="RHEA-COMP:14737"/>
        <dbReference type="Rhea" id="RHEA-COMP:14739"/>
        <dbReference type="ChEBI" id="CHEBI:29917"/>
        <dbReference type="ChEBI" id="CHEBI:35235"/>
        <dbReference type="ChEBI" id="CHEBI:57972"/>
        <dbReference type="ChEBI" id="CHEBI:64428"/>
        <dbReference type="EC" id="2.8.1.7"/>
    </reaction>
</comment>
<keyword evidence="7" id="KW-0411">Iron-sulfur</keyword>
<dbReference type="SUPFAM" id="SSF53383">
    <property type="entry name" value="PLP-dependent transferases"/>
    <property type="match status" value="1"/>
</dbReference>
<protein>
    <submittedName>
        <fullName evidence="11">Aminotransferase</fullName>
    </submittedName>
</protein>
<reference evidence="12" key="1">
    <citation type="journal article" date="2019" name="Int. J. Syst. Evol. Microbiol.">
        <title>The Global Catalogue of Microorganisms (GCM) 10K type strain sequencing project: providing services to taxonomists for standard genome sequencing and annotation.</title>
        <authorList>
            <consortium name="The Broad Institute Genomics Platform"/>
            <consortium name="The Broad Institute Genome Sequencing Center for Infectious Disease"/>
            <person name="Wu L."/>
            <person name="Ma J."/>
        </authorList>
    </citation>
    <scope>NUCLEOTIDE SEQUENCE [LARGE SCALE GENOMIC DNA]</scope>
    <source>
        <strain evidence="12">CCM 7403</strain>
    </source>
</reference>
<comment type="caution">
    <text evidence="11">The sequence shown here is derived from an EMBL/GenBank/DDBJ whole genome shotgun (WGS) entry which is preliminary data.</text>
</comment>
<dbReference type="Gene3D" id="3.40.640.10">
    <property type="entry name" value="Type I PLP-dependent aspartate aminotransferase-like (Major domain)"/>
    <property type="match status" value="1"/>
</dbReference>
<dbReference type="Pfam" id="PF00266">
    <property type="entry name" value="Aminotran_5"/>
    <property type="match status" value="1"/>
</dbReference>
<comment type="cofactor">
    <cofactor evidence="1">
        <name>pyridoxal 5'-phosphate</name>
        <dbReference type="ChEBI" id="CHEBI:597326"/>
    </cofactor>
</comment>
<evidence type="ECO:0000313" key="12">
    <source>
        <dbReference type="Proteomes" id="UP000630594"/>
    </source>
</evidence>
<evidence type="ECO:0000313" key="11">
    <source>
        <dbReference type="EMBL" id="GGD18123.1"/>
    </source>
</evidence>
<evidence type="ECO:0000256" key="6">
    <source>
        <dbReference type="ARBA" id="ARBA00023004"/>
    </source>
</evidence>
<keyword evidence="12" id="KW-1185">Reference proteome</keyword>
<feature type="region of interest" description="Disordered" evidence="9">
    <location>
        <begin position="1"/>
        <end position="20"/>
    </location>
</feature>
<dbReference type="RefSeq" id="WP_202977923.1">
    <property type="nucleotide sequence ID" value="NZ_BMCK01000002.1"/>
</dbReference>
<dbReference type="EMBL" id="BMCK01000002">
    <property type="protein sequence ID" value="GGD18123.1"/>
    <property type="molecule type" value="Genomic_DNA"/>
</dbReference>
<dbReference type="PANTHER" id="PTHR11601:SF34">
    <property type="entry name" value="CYSTEINE DESULFURASE"/>
    <property type="match status" value="1"/>
</dbReference>
<dbReference type="Gene3D" id="3.90.1150.10">
    <property type="entry name" value="Aspartate Aminotransferase, domain 1"/>
    <property type="match status" value="1"/>
</dbReference>
<dbReference type="InterPro" id="IPR016454">
    <property type="entry name" value="Cysteine_dSase"/>
</dbReference>
<evidence type="ECO:0000256" key="1">
    <source>
        <dbReference type="ARBA" id="ARBA00001933"/>
    </source>
</evidence>
<feature type="domain" description="Aminotransferase class V" evidence="10">
    <location>
        <begin position="37"/>
        <end position="363"/>
    </location>
</feature>
<dbReference type="GO" id="GO:0008483">
    <property type="term" value="F:transaminase activity"/>
    <property type="evidence" value="ECO:0007669"/>
    <property type="project" value="UniProtKB-KW"/>
</dbReference>
<keyword evidence="11" id="KW-0032">Aminotransferase</keyword>
<dbReference type="Proteomes" id="UP000630594">
    <property type="component" value="Unassembled WGS sequence"/>
</dbReference>
<keyword evidence="6" id="KW-0408">Iron</keyword>
<dbReference type="InterPro" id="IPR000192">
    <property type="entry name" value="Aminotrans_V_dom"/>
</dbReference>
<evidence type="ECO:0000256" key="2">
    <source>
        <dbReference type="ARBA" id="ARBA00006490"/>
    </source>
</evidence>
<evidence type="ECO:0000256" key="4">
    <source>
        <dbReference type="ARBA" id="ARBA00022723"/>
    </source>
</evidence>
<keyword evidence="4" id="KW-0479">Metal-binding</keyword>
<dbReference type="InterPro" id="IPR015424">
    <property type="entry name" value="PyrdxlP-dep_Trfase"/>
</dbReference>
<evidence type="ECO:0000256" key="7">
    <source>
        <dbReference type="ARBA" id="ARBA00023014"/>
    </source>
</evidence>
<comment type="similarity">
    <text evidence="2">Belongs to the class-V pyridoxal-phosphate-dependent aminotransferase family. NifS/IscS subfamily.</text>
</comment>